<dbReference type="EMBL" id="PDUG01000019">
    <property type="protein sequence ID" value="PIC12691.1"/>
    <property type="molecule type" value="Genomic_DNA"/>
</dbReference>
<evidence type="ECO:0000313" key="2">
    <source>
        <dbReference type="EMBL" id="PIC12691.1"/>
    </source>
</evidence>
<dbReference type="Proteomes" id="UP000230233">
    <property type="component" value="Unassembled WGS sequence"/>
</dbReference>
<organism evidence="2 3">
    <name type="scientific">Caenorhabditis nigoni</name>
    <dbReference type="NCBI Taxonomy" id="1611254"/>
    <lineage>
        <taxon>Eukaryota</taxon>
        <taxon>Metazoa</taxon>
        <taxon>Ecdysozoa</taxon>
        <taxon>Nematoda</taxon>
        <taxon>Chromadorea</taxon>
        <taxon>Rhabditida</taxon>
        <taxon>Rhabditina</taxon>
        <taxon>Rhabditomorpha</taxon>
        <taxon>Rhabditoidea</taxon>
        <taxon>Rhabditidae</taxon>
        <taxon>Peloderinae</taxon>
        <taxon>Caenorhabditis</taxon>
    </lineage>
</organism>
<proteinExistence type="predicted"/>
<evidence type="ECO:0000256" key="1">
    <source>
        <dbReference type="SAM" id="MobiDB-lite"/>
    </source>
</evidence>
<protein>
    <submittedName>
        <fullName evidence="2">Uncharacterized protein</fullName>
    </submittedName>
</protein>
<accession>A0A2G5SCR8</accession>
<gene>
    <name evidence="2" type="ORF">B9Z55_028216</name>
</gene>
<keyword evidence="3" id="KW-1185">Reference proteome</keyword>
<name>A0A2G5SCR8_9PELO</name>
<feature type="region of interest" description="Disordered" evidence="1">
    <location>
        <begin position="1"/>
        <end position="80"/>
    </location>
</feature>
<dbReference type="AlphaFoldDB" id="A0A2G5SCR8"/>
<evidence type="ECO:0000313" key="3">
    <source>
        <dbReference type="Proteomes" id="UP000230233"/>
    </source>
</evidence>
<sequence length="102" mass="11870">MDQRRKSFKTVYSGSDENRVQIPEMHGHGNFLAGQRTTDNGQTFFSTDNGHRTPDRNFFRRTTDTDNGQAKIDGQRTTDSGQRTKFLQINEFFRYKMTKNAI</sequence>
<feature type="compositionally biased region" description="Polar residues" evidence="1">
    <location>
        <begin position="35"/>
        <end position="48"/>
    </location>
</feature>
<comment type="caution">
    <text evidence="2">The sequence shown here is derived from an EMBL/GenBank/DDBJ whole genome shotgun (WGS) entry which is preliminary data.</text>
</comment>
<reference evidence="3" key="1">
    <citation type="submission" date="2017-10" db="EMBL/GenBank/DDBJ databases">
        <title>Rapid genome shrinkage in a self-fertile nematode reveals novel sperm competition proteins.</title>
        <authorList>
            <person name="Yin D."/>
            <person name="Schwarz E.M."/>
            <person name="Thomas C.G."/>
            <person name="Felde R.L."/>
            <person name="Korf I.F."/>
            <person name="Cutter A.D."/>
            <person name="Schartner C.M."/>
            <person name="Ralston E.J."/>
            <person name="Meyer B.J."/>
            <person name="Haag E.S."/>
        </authorList>
    </citation>
    <scope>NUCLEOTIDE SEQUENCE [LARGE SCALE GENOMIC DNA]</scope>
    <source>
        <strain evidence="3">JU1422</strain>
    </source>
</reference>
<feature type="compositionally biased region" description="Basic and acidic residues" evidence="1">
    <location>
        <begin position="49"/>
        <end position="64"/>
    </location>
</feature>